<feature type="compositionally biased region" description="Low complexity" evidence="1">
    <location>
        <begin position="8"/>
        <end position="22"/>
    </location>
</feature>
<dbReference type="OrthoDB" id="3237202at2"/>
<evidence type="ECO:0000313" key="5">
    <source>
        <dbReference type="Proteomes" id="UP000288052"/>
    </source>
</evidence>
<dbReference type="AlphaFoldDB" id="A0A430F6G3"/>
<keyword evidence="2" id="KW-0472">Membrane</keyword>
<organism evidence="4 5">
    <name type="scientific">Bifidobacterium castoris</name>
    <dbReference type="NCBI Taxonomy" id="2306972"/>
    <lineage>
        <taxon>Bacteria</taxon>
        <taxon>Bacillati</taxon>
        <taxon>Actinomycetota</taxon>
        <taxon>Actinomycetes</taxon>
        <taxon>Bifidobacteriales</taxon>
        <taxon>Bifidobacteriaceae</taxon>
        <taxon>Bifidobacterium</taxon>
    </lineage>
</organism>
<dbReference type="RefSeq" id="WP_126032145.1">
    <property type="nucleotide sequence ID" value="NZ_QXGI01000004.1"/>
</dbReference>
<protein>
    <recommendedName>
        <fullName evidence="3">DUF4190 domain-containing protein</fullName>
    </recommendedName>
</protein>
<feature type="transmembrane region" description="Helical" evidence="2">
    <location>
        <begin position="66"/>
        <end position="91"/>
    </location>
</feature>
<dbReference type="EMBL" id="QXGI01000004">
    <property type="protein sequence ID" value="RSX47836.1"/>
    <property type="molecule type" value="Genomic_DNA"/>
</dbReference>
<sequence length="106" mass="11067">MSSPTPPRGAAAPATASAAPTRAPERWSVFAVIGFVCAWLLAPAGLACSIVALVRTADDRMLRGRSLAIAGIVVSTVVMLAALAVIAYFVWFGLMFVPYSMQLRAG</sequence>
<evidence type="ECO:0000256" key="2">
    <source>
        <dbReference type="SAM" id="Phobius"/>
    </source>
</evidence>
<dbReference type="Pfam" id="PF13828">
    <property type="entry name" value="DUF4190"/>
    <property type="match status" value="1"/>
</dbReference>
<feature type="region of interest" description="Disordered" evidence="1">
    <location>
        <begin position="1"/>
        <end position="22"/>
    </location>
</feature>
<feature type="domain" description="DUF4190" evidence="3">
    <location>
        <begin position="29"/>
        <end position="83"/>
    </location>
</feature>
<keyword evidence="2" id="KW-0812">Transmembrane</keyword>
<keyword evidence="5" id="KW-1185">Reference proteome</keyword>
<dbReference type="InterPro" id="IPR025241">
    <property type="entry name" value="DUF4190"/>
</dbReference>
<comment type="caution">
    <text evidence="4">The sequence shown here is derived from an EMBL/GenBank/DDBJ whole genome shotgun (WGS) entry which is preliminary data.</text>
</comment>
<keyword evidence="2" id="KW-1133">Transmembrane helix</keyword>
<evidence type="ECO:0000256" key="1">
    <source>
        <dbReference type="SAM" id="MobiDB-lite"/>
    </source>
</evidence>
<gene>
    <name evidence="4" type="ORF">D2E22_1123</name>
</gene>
<evidence type="ECO:0000313" key="4">
    <source>
        <dbReference type="EMBL" id="RSX47836.1"/>
    </source>
</evidence>
<accession>A0A430F6G3</accession>
<name>A0A430F6G3_9BIFI</name>
<proteinExistence type="predicted"/>
<dbReference type="Proteomes" id="UP000288052">
    <property type="component" value="Unassembled WGS sequence"/>
</dbReference>
<evidence type="ECO:0000259" key="3">
    <source>
        <dbReference type="Pfam" id="PF13828"/>
    </source>
</evidence>
<reference evidence="4 5" key="1">
    <citation type="submission" date="2018-09" db="EMBL/GenBank/DDBJ databases">
        <title>Characterization of the phylogenetic diversity of five novel species belonging to the genus Bifidobacterium.</title>
        <authorList>
            <person name="Lugli G.A."/>
            <person name="Duranti S."/>
            <person name="Milani C."/>
        </authorList>
    </citation>
    <scope>NUCLEOTIDE SEQUENCE [LARGE SCALE GENOMIC DNA]</scope>
    <source>
        <strain evidence="4 5">2020B</strain>
    </source>
</reference>
<feature type="transmembrane region" description="Helical" evidence="2">
    <location>
        <begin position="27"/>
        <end position="54"/>
    </location>
</feature>